<organism evidence="3 4">
    <name type="scientific">Simkania negevensis (strain ATCC VR-1471 / DSM 27360 / Z)</name>
    <dbReference type="NCBI Taxonomy" id="331113"/>
    <lineage>
        <taxon>Bacteria</taxon>
        <taxon>Pseudomonadati</taxon>
        <taxon>Chlamydiota</taxon>
        <taxon>Chlamydiia</taxon>
        <taxon>Parachlamydiales</taxon>
        <taxon>Simkaniaceae</taxon>
        <taxon>Simkania</taxon>
    </lineage>
</organism>
<dbReference type="HOGENOM" id="CLU_2367770_0_0_0"/>
<accession>F8L6M6</accession>
<dbReference type="Proteomes" id="UP000000496">
    <property type="component" value="Chromosome gsn.131"/>
</dbReference>
<dbReference type="eggNOG" id="ENOG50334EN">
    <property type="taxonomic scope" value="Bacteria"/>
</dbReference>
<name>F8L6M6_SIMNZ</name>
<evidence type="ECO:0000256" key="1">
    <source>
        <dbReference type="SAM" id="Coils"/>
    </source>
</evidence>
<feature type="coiled-coil region" evidence="1">
    <location>
        <begin position="33"/>
        <end position="60"/>
    </location>
</feature>
<gene>
    <name evidence="3" type="ordered locus">SNE_A04970</name>
</gene>
<dbReference type="STRING" id="331113.SNE_A04970"/>
<dbReference type="InterPro" id="IPR045755">
    <property type="entry name" value="FtsL-like"/>
</dbReference>
<sequence length="94" mass="10991">MGDVSRLLLIRLLLCILFSAFLLYSYIDKLNDITELKIEIPKLAEEVQVLREENAALILQIEKIENPQSLMEKMRQPEYSHLREPTHVIKIEEG</sequence>
<dbReference type="KEGG" id="sng:SNE_A04970"/>
<evidence type="ECO:0000256" key="2">
    <source>
        <dbReference type="SAM" id="Phobius"/>
    </source>
</evidence>
<keyword evidence="1" id="KW-0175">Coiled coil</keyword>
<keyword evidence="2" id="KW-0472">Membrane</keyword>
<proteinExistence type="predicted"/>
<keyword evidence="2" id="KW-1133">Transmembrane helix</keyword>
<reference key="1">
    <citation type="journal article" date="2011" name="Mol. Biol. Evol.">
        <title>Unity in variety -- the pan-genome of the Chlamydiae.</title>
        <authorList>
            <person name="Collingro A."/>
            <person name="Tischler P."/>
            <person name="Weinmaier T."/>
            <person name="Penz T."/>
            <person name="Heinz E."/>
            <person name="Brunham R.C."/>
            <person name="Read T.D."/>
            <person name="Bavoil P.M."/>
            <person name="Sachse K."/>
            <person name="Kahane S."/>
            <person name="Friedman M.G."/>
            <person name="Rattei T."/>
            <person name="Myers G.S.A."/>
            <person name="Horn M."/>
        </authorList>
    </citation>
    <scope>NUCLEOTIDE SEQUENCE</scope>
    <source>
        <strain>Z</strain>
    </source>
</reference>
<reference evidence="3 4" key="2">
    <citation type="journal article" date="2011" name="Mol. Biol. Evol.">
        <title>Unity in variety--the pan-genome of the Chlamydiae.</title>
        <authorList>
            <person name="Collingro A."/>
            <person name="Tischler P."/>
            <person name="Weinmaier T."/>
            <person name="Penz T."/>
            <person name="Heinz E."/>
            <person name="Brunham R.C."/>
            <person name="Read T.D."/>
            <person name="Bavoil P.M."/>
            <person name="Sachse K."/>
            <person name="Kahane S."/>
            <person name="Friedman M.G."/>
            <person name="Rattei T."/>
            <person name="Myers G.S."/>
            <person name="Horn M."/>
        </authorList>
    </citation>
    <scope>NUCLEOTIDE SEQUENCE [LARGE SCALE GENOMIC DNA]</scope>
    <source>
        <strain evidence="4">ATCC VR-1471 / Z</strain>
    </source>
</reference>
<feature type="transmembrane region" description="Helical" evidence="2">
    <location>
        <begin position="7"/>
        <end position="27"/>
    </location>
</feature>
<dbReference type="AlphaFoldDB" id="F8L6M6"/>
<keyword evidence="4" id="KW-1185">Reference proteome</keyword>
<dbReference type="EMBL" id="FR872582">
    <property type="protein sequence ID" value="CCB88374.1"/>
    <property type="molecule type" value="Genomic_DNA"/>
</dbReference>
<keyword evidence="2" id="KW-0812">Transmembrane</keyword>
<protein>
    <recommendedName>
        <fullName evidence="5">Cell division protein FtsL</fullName>
    </recommendedName>
</protein>
<dbReference type="Pfam" id="PF19579">
    <property type="entry name" value="FtsL_2"/>
    <property type="match status" value="1"/>
</dbReference>
<evidence type="ECO:0008006" key="5">
    <source>
        <dbReference type="Google" id="ProtNLM"/>
    </source>
</evidence>
<evidence type="ECO:0000313" key="3">
    <source>
        <dbReference type="EMBL" id="CCB88374.1"/>
    </source>
</evidence>
<evidence type="ECO:0000313" key="4">
    <source>
        <dbReference type="Proteomes" id="UP000000496"/>
    </source>
</evidence>